<dbReference type="EMBL" id="CP135052">
    <property type="protein sequence ID" value="WNK22492.1"/>
    <property type="molecule type" value="Genomic_DNA"/>
</dbReference>
<dbReference type="InterPro" id="IPR024975">
    <property type="entry name" value="NOV_C"/>
</dbReference>
<keyword evidence="3" id="KW-1185">Reference proteome</keyword>
<protein>
    <submittedName>
        <fullName evidence="2">DUF3883 domain-containing protein</fullName>
    </submittedName>
</protein>
<dbReference type="Proteomes" id="UP001163184">
    <property type="component" value="Chromosome"/>
</dbReference>
<dbReference type="RefSeq" id="WP_272660640.1">
    <property type="nucleotide sequence ID" value="NZ_CP135052.1"/>
</dbReference>
<organism evidence="2 3">
    <name type="scientific">Providencia hangzhouensis</name>
    <dbReference type="NCBI Taxonomy" id="3031799"/>
    <lineage>
        <taxon>Bacteria</taxon>
        <taxon>Pseudomonadati</taxon>
        <taxon>Pseudomonadota</taxon>
        <taxon>Gammaproteobacteria</taxon>
        <taxon>Enterobacterales</taxon>
        <taxon>Morganellaceae</taxon>
        <taxon>Providencia</taxon>
    </lineage>
</organism>
<proteinExistence type="predicted"/>
<accession>A0ABY9Z5Q9</accession>
<dbReference type="Pfam" id="PF13020">
    <property type="entry name" value="NOV_C"/>
    <property type="match status" value="1"/>
</dbReference>
<evidence type="ECO:0000313" key="2">
    <source>
        <dbReference type="EMBL" id="WNK22492.1"/>
    </source>
</evidence>
<gene>
    <name evidence="2" type="ORF">PZ638_10990</name>
</gene>
<dbReference type="GeneID" id="92274991"/>
<evidence type="ECO:0000313" key="3">
    <source>
        <dbReference type="Proteomes" id="UP001163184"/>
    </source>
</evidence>
<name>A0ABY9Z5Q9_9GAMM</name>
<feature type="domain" description="Protein NO VEIN C-terminal" evidence="1">
    <location>
        <begin position="214"/>
        <end position="296"/>
    </location>
</feature>
<evidence type="ECO:0000259" key="1">
    <source>
        <dbReference type="Pfam" id="PF13020"/>
    </source>
</evidence>
<reference evidence="2" key="1">
    <citation type="journal article" date="2023" name="Microbiol. Spectr.">
        <title>Whole-genome sequencing provides insights into a novel species: Providencia hangzhouensis associated with urinary tract infections.</title>
        <authorList>
            <person name="Dong X."/>
            <person name="Yu Y."/>
            <person name="Liu J."/>
            <person name="Cao D."/>
            <person name="Xiang Y."/>
            <person name="Bi K."/>
            <person name="Yuan X."/>
            <person name="Li S."/>
            <person name="Wu T."/>
            <person name="Zhang Y."/>
        </authorList>
    </citation>
    <scope>NUCLEOTIDE SEQUENCE</scope>
    <source>
        <strain evidence="2">PR-310</strain>
    </source>
</reference>
<sequence>MAILFCNIGWMENYRGETTDKIVNGGSYVSEMKTGHENRNFLEFGGKYYGYVRNRGSSFNLERISGNDNIKEPYIDGVDVIWCATSPSDGNVVIGWYRNARVFRNIQKLDENTAKPRAHYDEEESYWFEADAKDSLLLPVEERTLRVPRNGKGLMGTSPFWYGDSREGADFVERVKRIINLRTSLINEQQDSMTQEDIISAIYNSNPELRRKTEKSAVARTTEYYEKQGYSIKSVERDNVGWDLEAYKSDELLRIEVKGLFGLGKQIQLTPNEYRHFLKNESDYRLCIVNNALSDEDFNLYVCFYSSRNQCWSIENCSGGKVNWNEYVSAIVQITA</sequence>